<organism evidence="2 3">
    <name type="scientific">Basidiobolus ranarum</name>
    <dbReference type="NCBI Taxonomy" id="34480"/>
    <lineage>
        <taxon>Eukaryota</taxon>
        <taxon>Fungi</taxon>
        <taxon>Fungi incertae sedis</taxon>
        <taxon>Zoopagomycota</taxon>
        <taxon>Entomophthoromycotina</taxon>
        <taxon>Basidiobolomycetes</taxon>
        <taxon>Basidiobolales</taxon>
        <taxon>Basidiobolaceae</taxon>
        <taxon>Basidiobolus</taxon>
    </lineage>
</organism>
<evidence type="ECO:0000313" key="2">
    <source>
        <dbReference type="EMBL" id="KAK9700622.1"/>
    </source>
</evidence>
<dbReference type="Gene3D" id="3.10.129.10">
    <property type="entry name" value="Hotdog Thioesterase"/>
    <property type="match status" value="1"/>
</dbReference>
<comment type="caution">
    <text evidence="2">The sequence shown here is derived from an EMBL/GenBank/DDBJ whole genome shotgun (WGS) entry which is preliminary data.</text>
</comment>
<keyword evidence="3" id="KW-1185">Reference proteome</keyword>
<accession>A0ABR2VSS3</accession>
<dbReference type="InterPro" id="IPR029069">
    <property type="entry name" value="HotDog_dom_sf"/>
</dbReference>
<dbReference type="InterPro" id="IPR002539">
    <property type="entry name" value="MaoC-like_dom"/>
</dbReference>
<proteinExistence type="predicted"/>
<feature type="domain" description="MaoC-like" evidence="1">
    <location>
        <begin position="2"/>
        <end position="77"/>
    </location>
</feature>
<sequence>MGGFDVPILHGLCSMGIAGKHVFQTYGNNKPDAFKSVKVRFAKHVFPGETLETQMWKEGNKVIFQVRVVERDVIAVANAAVELNISSPSSKL</sequence>
<evidence type="ECO:0000313" key="3">
    <source>
        <dbReference type="Proteomes" id="UP001479436"/>
    </source>
</evidence>
<dbReference type="Pfam" id="PF01575">
    <property type="entry name" value="MaoC_dehydratas"/>
    <property type="match status" value="1"/>
</dbReference>
<dbReference type="EMBL" id="JASJQH010007889">
    <property type="protein sequence ID" value="KAK9700622.1"/>
    <property type="molecule type" value="Genomic_DNA"/>
</dbReference>
<dbReference type="Proteomes" id="UP001479436">
    <property type="component" value="Unassembled WGS sequence"/>
</dbReference>
<evidence type="ECO:0000259" key="1">
    <source>
        <dbReference type="Pfam" id="PF01575"/>
    </source>
</evidence>
<reference evidence="2 3" key="1">
    <citation type="submission" date="2023-04" db="EMBL/GenBank/DDBJ databases">
        <title>Genome of Basidiobolus ranarum AG-B5.</title>
        <authorList>
            <person name="Stajich J.E."/>
            <person name="Carter-House D."/>
            <person name="Gryganskyi A."/>
        </authorList>
    </citation>
    <scope>NUCLEOTIDE SEQUENCE [LARGE SCALE GENOMIC DNA]</scope>
    <source>
        <strain evidence="2 3">AG-B5</strain>
    </source>
</reference>
<name>A0ABR2VSS3_9FUNG</name>
<protein>
    <submittedName>
        <fullName evidence="2">Bifunctional hydroxyacyl-CoA dehydrogenase/enoyl-CoA hydratase fox2</fullName>
    </submittedName>
</protein>
<gene>
    <name evidence="2" type="primary">FOX2</name>
    <name evidence="2" type="ORF">K7432_012114</name>
</gene>
<dbReference type="SUPFAM" id="SSF54637">
    <property type="entry name" value="Thioesterase/thiol ester dehydrase-isomerase"/>
    <property type="match status" value="1"/>
</dbReference>
<dbReference type="PANTHER" id="PTHR13078">
    <property type="entry name" value="PEROXISOMAL MULTIFUNCTIONAL ENZYME TYPE 2-RELATED"/>
    <property type="match status" value="1"/>
</dbReference>
<dbReference type="PANTHER" id="PTHR13078:SF56">
    <property type="entry name" value="PEROXISOMAL MULTIFUNCTIONAL ENZYME TYPE 2"/>
    <property type="match status" value="1"/>
</dbReference>